<reference evidence="1" key="1">
    <citation type="submission" date="2022-10" db="EMBL/GenBank/DDBJ databases">
        <title>Culturing micro-colonial fungi from biological soil crusts in the Mojave desert and describing Neophaeococcomyces mojavensis, and introducing the new genera and species Taxawa tesnikishii.</title>
        <authorList>
            <person name="Kurbessoian T."/>
            <person name="Stajich J.E."/>
        </authorList>
    </citation>
    <scope>NUCLEOTIDE SEQUENCE</scope>
    <source>
        <strain evidence="1">TK_41</strain>
    </source>
</reference>
<comment type="caution">
    <text evidence="1">The sequence shown here is derived from an EMBL/GenBank/DDBJ whole genome shotgun (WGS) entry which is preliminary data.</text>
</comment>
<evidence type="ECO:0000313" key="2">
    <source>
        <dbReference type="Proteomes" id="UP001172673"/>
    </source>
</evidence>
<accession>A0AA39CHQ1</accession>
<keyword evidence="2" id="KW-1185">Reference proteome</keyword>
<organism evidence="1 2">
    <name type="scientific">Cladophialophora chaetospira</name>
    <dbReference type="NCBI Taxonomy" id="386627"/>
    <lineage>
        <taxon>Eukaryota</taxon>
        <taxon>Fungi</taxon>
        <taxon>Dikarya</taxon>
        <taxon>Ascomycota</taxon>
        <taxon>Pezizomycotina</taxon>
        <taxon>Eurotiomycetes</taxon>
        <taxon>Chaetothyriomycetidae</taxon>
        <taxon>Chaetothyriales</taxon>
        <taxon>Herpotrichiellaceae</taxon>
        <taxon>Cladophialophora</taxon>
    </lineage>
</organism>
<proteinExistence type="predicted"/>
<protein>
    <submittedName>
        <fullName evidence="1">Uncharacterized protein</fullName>
    </submittedName>
</protein>
<gene>
    <name evidence="1" type="ORF">H2200_006471</name>
</gene>
<dbReference type="Proteomes" id="UP001172673">
    <property type="component" value="Unassembled WGS sequence"/>
</dbReference>
<name>A0AA39CHQ1_9EURO</name>
<dbReference type="AlphaFoldDB" id="A0AA39CHQ1"/>
<evidence type="ECO:0000313" key="1">
    <source>
        <dbReference type="EMBL" id="KAJ9608700.1"/>
    </source>
</evidence>
<sequence length="388" mass="41212">MDPECSNCKMEAMNSPGNYTSILAAARTTREWKELKSRVLASSVHVPVETSGVCVKGVTGIPPTAIAELFVDPERGRPGAEDTVLDSTCTERIVDFTTVTKVVDSWLIVVENEVRLSVVSVEDNTVSAEADGLEFDCDSLEPAANEGCDDVAASLDCEVVDTAEESDALDAWDSEDSVGWEEDAVDCEELVSVLESDPVPEDDDAGVAPLVDVSLVVPENCPFEAEELLLLADGSPTKLEDVTDSEVKVDDTAAVELEVAEATEVDWPDKLEDAKDSEDEVNVSAAVGVEFDEVAEVESLVELDVVSRAVSEVLLAKAAELVVASEELDMFSELVTVLLGTESVLAEPETQTVVMKVSVSETMTVVSAKLGTTDTGADRDVVAELSGT</sequence>
<dbReference type="EMBL" id="JAPDRK010000009">
    <property type="protein sequence ID" value="KAJ9608700.1"/>
    <property type="molecule type" value="Genomic_DNA"/>
</dbReference>